<dbReference type="GO" id="GO:0008270">
    <property type="term" value="F:zinc ion binding"/>
    <property type="evidence" value="ECO:0007669"/>
    <property type="project" value="UniProtKB-KW"/>
</dbReference>
<evidence type="ECO:0000256" key="3">
    <source>
        <dbReference type="ARBA" id="ARBA00022771"/>
    </source>
</evidence>
<evidence type="ECO:0000256" key="2">
    <source>
        <dbReference type="ARBA" id="ARBA00022723"/>
    </source>
</evidence>
<sequence length="429" mass="48724">MSHITKLAVIETTNTIWDYDPSEPDNRVLGDGLDVIATIWTLAIKIQSSGQRIQKFNSIQMECGFTTPLKITLHNNTRWGSAFGMLNRAYMLQAAINLFISSADQLYGPITTLHHDGRVSKKIPWTAFALSDSDWTRVLDAKMILADSNRVLHQFSADKHPSLYRALPALEDLQSAWESKIEDSQFDIYHDAIRDGLAKLGKYYCRFDEKPAYILALVLHPYFKLHYIKLAWGGAEEQAAKKAAGNRHAKNWQEEALQVVENAMSEYWNTRPQPSPTPHLTLPDPDSSRQDSFLSEFDRHRLTLVSQGGANEGWQLELRRYLQDMPAEVTRDTDIVGWWSNYAKVYPTLARIALDVLPSQASSVPCERVFSSSKLTATDRRARLKAEVFEELQVLKAVWRATTIDLARHNSEEVEEVLDEYETVGRGGL</sequence>
<dbReference type="Proteomes" id="UP000565441">
    <property type="component" value="Unassembled WGS sequence"/>
</dbReference>
<evidence type="ECO:0000259" key="7">
    <source>
        <dbReference type="Pfam" id="PF05699"/>
    </source>
</evidence>
<dbReference type="InterPro" id="IPR008906">
    <property type="entry name" value="HATC_C_dom"/>
</dbReference>
<comment type="subcellular location">
    <subcellularLocation>
        <location evidence="1">Nucleus</location>
    </subcellularLocation>
</comment>
<keyword evidence="2" id="KW-0479">Metal-binding</keyword>
<accession>A0A8H5HIT2</accession>
<evidence type="ECO:0000313" key="9">
    <source>
        <dbReference type="Proteomes" id="UP000565441"/>
    </source>
</evidence>
<dbReference type="Pfam" id="PF05699">
    <property type="entry name" value="Dimer_Tnp_hAT"/>
    <property type="match status" value="1"/>
</dbReference>
<dbReference type="InterPro" id="IPR052035">
    <property type="entry name" value="ZnF_BED_domain_contain"/>
</dbReference>
<dbReference type="InterPro" id="IPR012337">
    <property type="entry name" value="RNaseH-like_sf"/>
</dbReference>
<dbReference type="GO" id="GO:0046983">
    <property type="term" value="F:protein dimerization activity"/>
    <property type="evidence" value="ECO:0007669"/>
    <property type="project" value="InterPro"/>
</dbReference>
<keyword evidence="9" id="KW-1185">Reference proteome</keyword>
<dbReference type="OrthoDB" id="2749294at2759"/>
<feature type="region of interest" description="Disordered" evidence="6">
    <location>
        <begin position="268"/>
        <end position="291"/>
    </location>
</feature>
<keyword evidence="4" id="KW-0862">Zinc</keyword>
<feature type="domain" description="HAT C-terminal dimerisation" evidence="7">
    <location>
        <begin position="317"/>
        <end position="396"/>
    </location>
</feature>
<dbReference type="GO" id="GO:0005634">
    <property type="term" value="C:nucleus"/>
    <property type="evidence" value="ECO:0007669"/>
    <property type="project" value="UniProtKB-SubCell"/>
</dbReference>
<reference evidence="8 9" key="1">
    <citation type="journal article" date="2020" name="ISME J.">
        <title>Uncovering the hidden diversity of litter-decomposition mechanisms in mushroom-forming fungi.</title>
        <authorList>
            <person name="Floudas D."/>
            <person name="Bentzer J."/>
            <person name="Ahren D."/>
            <person name="Johansson T."/>
            <person name="Persson P."/>
            <person name="Tunlid A."/>
        </authorList>
    </citation>
    <scope>NUCLEOTIDE SEQUENCE [LARGE SCALE GENOMIC DNA]</scope>
    <source>
        <strain evidence="8 9">CBS 661.87</strain>
    </source>
</reference>
<organism evidence="8 9">
    <name type="scientific">Tricholomella constricta</name>
    <dbReference type="NCBI Taxonomy" id="117010"/>
    <lineage>
        <taxon>Eukaryota</taxon>
        <taxon>Fungi</taxon>
        <taxon>Dikarya</taxon>
        <taxon>Basidiomycota</taxon>
        <taxon>Agaricomycotina</taxon>
        <taxon>Agaricomycetes</taxon>
        <taxon>Agaricomycetidae</taxon>
        <taxon>Agaricales</taxon>
        <taxon>Tricholomatineae</taxon>
        <taxon>Lyophyllaceae</taxon>
        <taxon>Tricholomella</taxon>
    </lineage>
</organism>
<dbReference type="EMBL" id="JAACJP010000006">
    <property type="protein sequence ID" value="KAF5383745.1"/>
    <property type="molecule type" value="Genomic_DNA"/>
</dbReference>
<dbReference type="PANTHER" id="PTHR46481:SF10">
    <property type="entry name" value="ZINC FINGER BED DOMAIN-CONTAINING PROTEIN 39"/>
    <property type="match status" value="1"/>
</dbReference>
<dbReference type="SUPFAM" id="SSF53098">
    <property type="entry name" value="Ribonuclease H-like"/>
    <property type="match status" value="1"/>
</dbReference>
<keyword evidence="3" id="KW-0863">Zinc-finger</keyword>
<evidence type="ECO:0000256" key="5">
    <source>
        <dbReference type="ARBA" id="ARBA00023242"/>
    </source>
</evidence>
<dbReference type="PANTHER" id="PTHR46481">
    <property type="entry name" value="ZINC FINGER BED DOMAIN-CONTAINING PROTEIN 4"/>
    <property type="match status" value="1"/>
</dbReference>
<evidence type="ECO:0000256" key="4">
    <source>
        <dbReference type="ARBA" id="ARBA00022833"/>
    </source>
</evidence>
<proteinExistence type="predicted"/>
<protein>
    <recommendedName>
        <fullName evidence="7">HAT C-terminal dimerisation domain-containing protein</fullName>
    </recommendedName>
</protein>
<name>A0A8H5HIT2_9AGAR</name>
<gene>
    <name evidence="8" type="ORF">D9615_003755</name>
</gene>
<dbReference type="AlphaFoldDB" id="A0A8H5HIT2"/>
<evidence type="ECO:0000313" key="8">
    <source>
        <dbReference type="EMBL" id="KAF5383745.1"/>
    </source>
</evidence>
<evidence type="ECO:0000256" key="6">
    <source>
        <dbReference type="SAM" id="MobiDB-lite"/>
    </source>
</evidence>
<evidence type="ECO:0000256" key="1">
    <source>
        <dbReference type="ARBA" id="ARBA00004123"/>
    </source>
</evidence>
<keyword evidence="5" id="KW-0539">Nucleus</keyword>
<comment type="caution">
    <text evidence="8">The sequence shown here is derived from an EMBL/GenBank/DDBJ whole genome shotgun (WGS) entry which is preliminary data.</text>
</comment>